<evidence type="ECO:0000313" key="2">
    <source>
        <dbReference type="Proteomes" id="UP000001396"/>
    </source>
</evidence>
<keyword evidence="2" id="KW-1185">Reference proteome</keyword>
<sequence length="58" mass="6529">MSVSATKISFKGIVSKNNQQPSYFDMPALASDRWNFVLFERTGAVHFWTMARVMVDGG</sequence>
<gene>
    <name evidence="1" type="ORF">PPL_00533</name>
</gene>
<dbReference type="EMBL" id="ADBJ01000002">
    <property type="protein sequence ID" value="EFA86728.1"/>
    <property type="molecule type" value="Genomic_DNA"/>
</dbReference>
<reference evidence="1 2" key="1">
    <citation type="journal article" date="2011" name="Genome Res.">
        <title>Phylogeny-wide analysis of social amoeba genomes highlights ancient origins for complex intercellular communication.</title>
        <authorList>
            <person name="Heidel A.J."/>
            <person name="Lawal H.M."/>
            <person name="Felder M."/>
            <person name="Schilde C."/>
            <person name="Helps N.R."/>
            <person name="Tunggal B."/>
            <person name="Rivero F."/>
            <person name="John U."/>
            <person name="Schleicher M."/>
            <person name="Eichinger L."/>
            <person name="Platzer M."/>
            <person name="Noegel A.A."/>
            <person name="Schaap P."/>
            <person name="Gloeckner G."/>
        </authorList>
    </citation>
    <scope>NUCLEOTIDE SEQUENCE [LARGE SCALE GENOMIC DNA]</scope>
    <source>
        <strain evidence="2">ATCC 26659 / Pp 5 / PN500</strain>
    </source>
</reference>
<name>D3AWQ5_HETP5</name>
<dbReference type="GeneID" id="31356066"/>
<dbReference type="InParanoid" id="D3AWQ5"/>
<comment type="caution">
    <text evidence="1">The sequence shown here is derived from an EMBL/GenBank/DDBJ whole genome shotgun (WGS) entry which is preliminary data.</text>
</comment>
<accession>D3AWQ5</accession>
<organism evidence="1 2">
    <name type="scientific">Heterostelium pallidum (strain ATCC 26659 / Pp 5 / PN500)</name>
    <name type="common">Cellular slime mold</name>
    <name type="synonym">Polysphondylium pallidum</name>
    <dbReference type="NCBI Taxonomy" id="670386"/>
    <lineage>
        <taxon>Eukaryota</taxon>
        <taxon>Amoebozoa</taxon>
        <taxon>Evosea</taxon>
        <taxon>Eumycetozoa</taxon>
        <taxon>Dictyostelia</taxon>
        <taxon>Acytosteliales</taxon>
        <taxon>Acytosteliaceae</taxon>
        <taxon>Heterostelium</taxon>
    </lineage>
</organism>
<proteinExistence type="predicted"/>
<evidence type="ECO:0000313" key="1">
    <source>
        <dbReference type="EMBL" id="EFA86728.1"/>
    </source>
</evidence>
<dbReference type="Proteomes" id="UP000001396">
    <property type="component" value="Unassembled WGS sequence"/>
</dbReference>
<protein>
    <submittedName>
        <fullName evidence="1">Uncharacterized protein</fullName>
    </submittedName>
</protein>
<dbReference type="RefSeq" id="XP_020438832.1">
    <property type="nucleotide sequence ID" value="XM_020571558.1"/>
</dbReference>
<dbReference type="AlphaFoldDB" id="D3AWQ5"/>